<dbReference type="Pfam" id="PF02311">
    <property type="entry name" value="AraC_binding"/>
    <property type="match status" value="1"/>
</dbReference>
<dbReference type="GO" id="GO:0043565">
    <property type="term" value="F:sequence-specific DNA binding"/>
    <property type="evidence" value="ECO:0007669"/>
    <property type="project" value="InterPro"/>
</dbReference>
<evidence type="ECO:0000256" key="4">
    <source>
        <dbReference type="ARBA" id="ARBA00023163"/>
    </source>
</evidence>
<evidence type="ECO:0000313" key="7">
    <source>
        <dbReference type="Proteomes" id="UP000233491"/>
    </source>
</evidence>
<dbReference type="Gene3D" id="2.60.120.10">
    <property type="entry name" value="Jelly Rolls"/>
    <property type="match status" value="1"/>
</dbReference>
<evidence type="ECO:0000256" key="3">
    <source>
        <dbReference type="ARBA" id="ARBA00023125"/>
    </source>
</evidence>
<dbReference type="InterPro" id="IPR018060">
    <property type="entry name" value="HTH_AraC"/>
</dbReference>
<dbReference type="Proteomes" id="UP000233491">
    <property type="component" value="Unassembled WGS sequence"/>
</dbReference>
<dbReference type="PROSITE" id="PS01124">
    <property type="entry name" value="HTH_ARAC_FAMILY_2"/>
    <property type="match status" value="1"/>
</dbReference>
<dbReference type="InterPro" id="IPR003313">
    <property type="entry name" value="AraC-bd"/>
</dbReference>
<dbReference type="GO" id="GO:0003700">
    <property type="term" value="F:DNA-binding transcription factor activity"/>
    <property type="evidence" value="ECO:0007669"/>
    <property type="project" value="InterPro"/>
</dbReference>
<feature type="domain" description="HTH araC/xylS-type" evidence="5">
    <location>
        <begin position="167"/>
        <end position="264"/>
    </location>
</feature>
<keyword evidence="2" id="KW-0805">Transcription regulation</keyword>
<gene>
    <name evidence="6" type="ORF">CXZ10_15000</name>
</gene>
<keyword evidence="7" id="KW-1185">Reference proteome</keyword>
<evidence type="ECO:0000259" key="5">
    <source>
        <dbReference type="PROSITE" id="PS01124"/>
    </source>
</evidence>
<dbReference type="InterPro" id="IPR009057">
    <property type="entry name" value="Homeodomain-like_sf"/>
</dbReference>
<dbReference type="SMART" id="SM00342">
    <property type="entry name" value="HTH_ARAC"/>
    <property type="match status" value="1"/>
</dbReference>
<evidence type="ECO:0000256" key="1">
    <source>
        <dbReference type="ARBA" id="ARBA00022491"/>
    </source>
</evidence>
<reference evidence="6 7" key="1">
    <citation type="submission" date="2017-12" db="EMBL/GenBank/DDBJ databases">
        <title>Anaerobic carbon monoxide metabolism by Pleomorphomonas carboxyditropha sp. nov., a new mesophilic hydrogenogenic carboxidotroph.</title>
        <authorList>
            <person name="Esquivel-Elizondo S."/>
            <person name="Krajmalnik-Brown R."/>
        </authorList>
    </citation>
    <scope>NUCLEOTIDE SEQUENCE [LARGE SCALE GENOMIC DNA]</scope>
    <source>
        <strain evidence="6 7">R5-392</strain>
    </source>
</reference>
<keyword evidence="4" id="KW-0804">Transcription</keyword>
<dbReference type="PANTHER" id="PTHR11019:SF199">
    <property type="entry name" value="HTH-TYPE TRANSCRIPTIONAL REGULATOR NIMR"/>
    <property type="match status" value="1"/>
</dbReference>
<dbReference type="InterPro" id="IPR014710">
    <property type="entry name" value="RmlC-like_jellyroll"/>
</dbReference>
<organism evidence="6 7">
    <name type="scientific">Pleomorphomonas diazotrophica</name>
    <dbReference type="NCBI Taxonomy" id="1166257"/>
    <lineage>
        <taxon>Bacteria</taxon>
        <taxon>Pseudomonadati</taxon>
        <taxon>Pseudomonadota</taxon>
        <taxon>Alphaproteobacteria</taxon>
        <taxon>Hyphomicrobiales</taxon>
        <taxon>Pleomorphomonadaceae</taxon>
        <taxon>Pleomorphomonas</taxon>
    </lineage>
</organism>
<dbReference type="InterPro" id="IPR011051">
    <property type="entry name" value="RmlC_Cupin_sf"/>
</dbReference>
<name>A0A1I4UP01_9HYPH</name>
<evidence type="ECO:0000256" key="2">
    <source>
        <dbReference type="ARBA" id="ARBA00023015"/>
    </source>
</evidence>
<dbReference type="OrthoDB" id="9804543at2"/>
<dbReference type="EMBL" id="PJNW01000012">
    <property type="protein sequence ID" value="PKR88406.1"/>
    <property type="molecule type" value="Genomic_DNA"/>
</dbReference>
<dbReference type="PANTHER" id="PTHR11019">
    <property type="entry name" value="HTH-TYPE TRANSCRIPTIONAL REGULATOR NIMR"/>
    <property type="match status" value="1"/>
</dbReference>
<dbReference type="RefSeq" id="WP_101290251.1">
    <property type="nucleotide sequence ID" value="NZ_FOUQ01000008.1"/>
</dbReference>
<dbReference type="CDD" id="cd06124">
    <property type="entry name" value="cupin_NimR-like_N"/>
    <property type="match status" value="1"/>
</dbReference>
<dbReference type="SUPFAM" id="SSF46689">
    <property type="entry name" value="Homeodomain-like"/>
    <property type="match status" value="1"/>
</dbReference>
<protein>
    <submittedName>
        <fullName evidence="6">AraC family transcriptional regulator</fullName>
    </submittedName>
</protein>
<dbReference type="Gene3D" id="1.10.10.60">
    <property type="entry name" value="Homeodomain-like"/>
    <property type="match status" value="1"/>
</dbReference>
<proteinExistence type="predicted"/>
<sequence>MPILDVNSLPQDWMDPDLVPRPVVTYGFVADHSAEFEMSTHSHIKAQLILVRRGALSCEVEGDLWIVPPRSAIWVPAGALHSVKMSGVLEGYNAFIQPYAAEGLPPACRTVSVSPLLDELMARAARLPSLYEEGGANSRLMAVLIDEIVAAKVEDLNLPLPADPCLRRLAEAMLAAPADRSTLDVWAKRAGLSERTLARRIGEETGMSFGRWRQRLAVMLAVKWLAGGASIQKVAADLGYESVPSFVTMFRKTLGTSPGRYMAERYGGG</sequence>
<dbReference type="FunFam" id="1.10.10.60:FF:000132">
    <property type="entry name" value="AraC family transcriptional regulator"/>
    <property type="match status" value="1"/>
</dbReference>
<dbReference type="SUPFAM" id="SSF51182">
    <property type="entry name" value="RmlC-like cupins"/>
    <property type="match status" value="1"/>
</dbReference>
<dbReference type="Pfam" id="PF12833">
    <property type="entry name" value="HTH_18"/>
    <property type="match status" value="1"/>
</dbReference>
<keyword evidence="1" id="KW-0678">Repressor</keyword>
<dbReference type="AlphaFoldDB" id="A0A1I4UP01"/>
<accession>A0A1I4UP01</accession>
<evidence type="ECO:0000313" key="6">
    <source>
        <dbReference type="EMBL" id="PKR88406.1"/>
    </source>
</evidence>
<keyword evidence="3" id="KW-0238">DNA-binding</keyword>
<comment type="caution">
    <text evidence="6">The sequence shown here is derived from an EMBL/GenBank/DDBJ whole genome shotgun (WGS) entry which is preliminary data.</text>
</comment>